<proteinExistence type="predicted"/>
<dbReference type="OrthoDB" id="2944078at2"/>
<dbReference type="EMBL" id="FRAE01000081">
    <property type="protein sequence ID" value="SHK50512.1"/>
    <property type="molecule type" value="Genomic_DNA"/>
</dbReference>
<organism evidence="1 2">
    <name type="scientific">Tepidibacter formicigenes DSM 15518</name>
    <dbReference type="NCBI Taxonomy" id="1123349"/>
    <lineage>
        <taxon>Bacteria</taxon>
        <taxon>Bacillati</taxon>
        <taxon>Bacillota</taxon>
        <taxon>Clostridia</taxon>
        <taxon>Peptostreptococcales</taxon>
        <taxon>Peptostreptococcaceae</taxon>
        <taxon>Tepidibacter</taxon>
    </lineage>
</organism>
<dbReference type="Proteomes" id="UP000242497">
    <property type="component" value="Unassembled WGS sequence"/>
</dbReference>
<protein>
    <submittedName>
        <fullName evidence="1">Uncharacterized protein</fullName>
    </submittedName>
</protein>
<accession>A0A1M6T0I7</accession>
<dbReference type="AlphaFoldDB" id="A0A1M6T0I7"/>
<gene>
    <name evidence="1" type="ORF">SAMN02744037_02480</name>
</gene>
<name>A0A1M6T0I7_9FIRM</name>
<dbReference type="RefSeq" id="WP_072890494.1">
    <property type="nucleotide sequence ID" value="NZ_FRAE01000081.1"/>
</dbReference>
<keyword evidence="2" id="KW-1185">Reference proteome</keyword>
<evidence type="ECO:0000313" key="2">
    <source>
        <dbReference type="Proteomes" id="UP000242497"/>
    </source>
</evidence>
<evidence type="ECO:0000313" key="1">
    <source>
        <dbReference type="EMBL" id="SHK50512.1"/>
    </source>
</evidence>
<dbReference type="STRING" id="1123349.SAMN02744037_02480"/>
<reference evidence="2" key="1">
    <citation type="submission" date="2016-11" db="EMBL/GenBank/DDBJ databases">
        <authorList>
            <person name="Varghese N."/>
            <person name="Submissions S."/>
        </authorList>
    </citation>
    <scope>NUCLEOTIDE SEQUENCE [LARGE SCALE GENOMIC DNA]</scope>
    <source>
        <strain evidence="2">DSM 15518</strain>
    </source>
</reference>
<sequence>MIQEEVYKHIKIETVERNIKNKTYTVYLLKFKESIIGKSCSKCLEILPLSNFNNSINGIASKHAYCKTCHRNYTKQKEKEAKAKKLFEKLLKEKNIDKLNKLIQCLES</sequence>